<feature type="compositionally biased region" description="Polar residues" evidence="1">
    <location>
        <begin position="265"/>
        <end position="275"/>
    </location>
</feature>
<protein>
    <submittedName>
        <fullName evidence="2">Uncharacterized protein</fullName>
    </submittedName>
</protein>
<dbReference type="AlphaFoldDB" id="A0A4T0NDZ1"/>
<comment type="caution">
    <text evidence="2">The sequence shown here is derived from an EMBL/GenBank/DDBJ whole genome shotgun (WGS) entry which is preliminary data.</text>
</comment>
<proteinExistence type="predicted"/>
<reference evidence="2 3" key="1">
    <citation type="submission" date="2019-03" db="EMBL/GenBank/DDBJ databases">
        <title>Sequencing 25 genomes of Wallemia mellicola.</title>
        <authorList>
            <person name="Gostincar C."/>
        </authorList>
    </citation>
    <scope>NUCLEOTIDE SEQUENCE [LARGE SCALE GENOMIC DNA]</scope>
    <source>
        <strain evidence="2 3">EXF-1262</strain>
    </source>
</reference>
<accession>A0A4T0NDZ1</accession>
<name>A0A4T0NDZ1_9BASI</name>
<feature type="compositionally biased region" description="Polar residues" evidence="1">
    <location>
        <begin position="245"/>
        <end position="256"/>
    </location>
</feature>
<dbReference type="Proteomes" id="UP000307169">
    <property type="component" value="Unassembled WGS sequence"/>
</dbReference>
<evidence type="ECO:0000313" key="3">
    <source>
        <dbReference type="Proteomes" id="UP000307169"/>
    </source>
</evidence>
<dbReference type="EMBL" id="SPRH01000113">
    <property type="protein sequence ID" value="TIB95035.1"/>
    <property type="molecule type" value="Genomic_DNA"/>
</dbReference>
<evidence type="ECO:0000256" key="1">
    <source>
        <dbReference type="SAM" id="MobiDB-lite"/>
    </source>
</evidence>
<evidence type="ECO:0000313" key="2">
    <source>
        <dbReference type="EMBL" id="TIB95035.1"/>
    </source>
</evidence>
<sequence length="275" mass="31965">MKRHYLDNSDGLSYDDLTNKISHQITVIETISNHAPTYHTHTENEFGHLYPELKNKQHMNKRQLNKFENHRSINKPYTQPNYKSQLSSENYKTLLTGQLLPDVSLFDQGSDATYTCRLDLLTNVRQLHTPERFSTISGDAKSSLVRTMHLNLGYQNGTISWIEKEAYYSPHYTSTILSKKLLEEYNLYLFCKPPYRATFHNSHNGKLVYDVPFINGKLLFKLNVNPIYNVLNLEYEESVINPMAYTNRTPTRTGNPQPVEKTLQHHISSQPKDKL</sequence>
<organism evidence="2 3">
    <name type="scientific">Wallemia mellicola</name>
    <dbReference type="NCBI Taxonomy" id="1708541"/>
    <lineage>
        <taxon>Eukaryota</taxon>
        <taxon>Fungi</taxon>
        <taxon>Dikarya</taxon>
        <taxon>Basidiomycota</taxon>
        <taxon>Wallemiomycotina</taxon>
        <taxon>Wallemiomycetes</taxon>
        <taxon>Wallemiales</taxon>
        <taxon>Wallemiaceae</taxon>
        <taxon>Wallemia</taxon>
    </lineage>
</organism>
<gene>
    <name evidence="2" type="ORF">E3Q17_04402</name>
</gene>
<feature type="region of interest" description="Disordered" evidence="1">
    <location>
        <begin position="245"/>
        <end position="275"/>
    </location>
</feature>